<dbReference type="RefSeq" id="WP_153501351.1">
    <property type="nucleotide sequence ID" value="NZ_WIRE01000001.1"/>
</dbReference>
<feature type="signal peptide" evidence="1">
    <location>
        <begin position="1"/>
        <end position="22"/>
    </location>
</feature>
<feature type="chain" id="PRO_5026866328" evidence="1">
    <location>
        <begin position="23"/>
        <end position="331"/>
    </location>
</feature>
<sequence>MRRVSLRIFLWLWLCTTQQIHAAESATLSAIRADLQTGSLNALLKRQAVVGVPTFILEKWLIDTRFQSFAVTGFNENPERFAVRLRLHFSAYEANEVSPVAFIRVAGRSGKRYTVDQFHDYTTGLDLVALESQQEWLTSADGKEFLSTLSNTPEADVLSGLAQGRSPVLALWLAQCAGQPCETIALAAQREGPEPAVWQLQRAFSEGDKYQALASLDAMRAALGEDPWLWQLAGVYARAHGHCVWVASAMQAQWAKNPESRVLADTSLQCTLASMGEADPALDKEGTAFLNRLSDQIGPGNLSQAIIAYHEQHDRPIPDALARWMATTRGE</sequence>
<organism evidence="2 3">
    <name type="scientific">Alcanivorax sediminis</name>
    <dbReference type="NCBI Taxonomy" id="2663008"/>
    <lineage>
        <taxon>Bacteria</taxon>
        <taxon>Pseudomonadati</taxon>
        <taxon>Pseudomonadota</taxon>
        <taxon>Gammaproteobacteria</taxon>
        <taxon>Oceanospirillales</taxon>
        <taxon>Alcanivoracaceae</taxon>
        <taxon>Alcanivorax</taxon>
    </lineage>
</organism>
<evidence type="ECO:0000313" key="3">
    <source>
        <dbReference type="Proteomes" id="UP000469421"/>
    </source>
</evidence>
<keyword evidence="3" id="KW-1185">Reference proteome</keyword>
<reference evidence="2 3" key="1">
    <citation type="submission" date="2019-10" db="EMBL/GenBank/DDBJ databases">
        <title>Alcanivorax sp.PA15-N-34 draft genome sequence.</title>
        <authorList>
            <person name="Liao X."/>
            <person name="Shao Z."/>
        </authorList>
    </citation>
    <scope>NUCLEOTIDE SEQUENCE [LARGE SCALE GENOMIC DNA]</scope>
    <source>
        <strain evidence="2 3">PA15-N-34</strain>
    </source>
</reference>
<name>A0A6N7LXB1_9GAMM</name>
<dbReference type="Proteomes" id="UP000469421">
    <property type="component" value="Unassembled WGS sequence"/>
</dbReference>
<protein>
    <submittedName>
        <fullName evidence="2">Uncharacterized protein</fullName>
    </submittedName>
</protein>
<dbReference type="EMBL" id="WIRE01000001">
    <property type="protein sequence ID" value="MQX54026.1"/>
    <property type="molecule type" value="Genomic_DNA"/>
</dbReference>
<accession>A0A6N7LXB1</accession>
<keyword evidence="1" id="KW-0732">Signal</keyword>
<comment type="caution">
    <text evidence="2">The sequence shown here is derived from an EMBL/GenBank/DDBJ whole genome shotgun (WGS) entry which is preliminary data.</text>
</comment>
<evidence type="ECO:0000256" key="1">
    <source>
        <dbReference type="SAM" id="SignalP"/>
    </source>
</evidence>
<proteinExistence type="predicted"/>
<gene>
    <name evidence="2" type="ORF">GFN93_12265</name>
</gene>
<evidence type="ECO:0000313" key="2">
    <source>
        <dbReference type="EMBL" id="MQX54026.1"/>
    </source>
</evidence>
<dbReference type="AlphaFoldDB" id="A0A6N7LXB1"/>